<dbReference type="InterPro" id="IPR020843">
    <property type="entry name" value="ER"/>
</dbReference>
<feature type="domain" description="Enoyl reductase (ER)" evidence="1">
    <location>
        <begin position="11"/>
        <end position="318"/>
    </location>
</feature>
<comment type="caution">
    <text evidence="2">The sequence shown here is derived from an EMBL/GenBank/DDBJ whole genome shotgun (WGS) entry which is preliminary data.</text>
</comment>
<organism evidence="2 3">
    <name type="scientific">Amycolatopsis acididurans</name>
    <dbReference type="NCBI Taxonomy" id="2724524"/>
    <lineage>
        <taxon>Bacteria</taxon>
        <taxon>Bacillati</taxon>
        <taxon>Actinomycetota</taxon>
        <taxon>Actinomycetes</taxon>
        <taxon>Pseudonocardiales</taxon>
        <taxon>Pseudonocardiaceae</taxon>
        <taxon>Amycolatopsis</taxon>
    </lineage>
</organism>
<evidence type="ECO:0000313" key="2">
    <source>
        <dbReference type="EMBL" id="NKQ54010.1"/>
    </source>
</evidence>
<dbReference type="InterPro" id="IPR013149">
    <property type="entry name" value="ADH-like_C"/>
</dbReference>
<dbReference type="PANTHER" id="PTHR43677">
    <property type="entry name" value="SHORT-CHAIN DEHYDROGENASE/REDUCTASE"/>
    <property type="match status" value="1"/>
</dbReference>
<dbReference type="RefSeq" id="WP_168515493.1">
    <property type="nucleotide sequence ID" value="NZ_JAAXLS010000007.1"/>
</dbReference>
<sequence>MLAMRLTEFAGPDGLRLEEVGEPAAAGRVLVELDAAGVSFPDLLQSQGLYQVKRELPCVLGMEAAGVVREAPAGSGFTPGRRVVVIAMDGAWQQVVAVDPAQVLPLPEHVPATTAAGLPVNYLTGHFALRRRAKVEPGETVLVHGAAGGVGVAALNLCRAWGLRAIGVVSDERKAKVAAAEGADHVVLVEGWLEAVREFTGGRGVDVVLDPVGGDRFTDSLRSLAPEGRVVVLGFTGGGIPTVKVNRLLLNNTSVLGAGWGEVLRQEPDYLRRQWNQLYPFLDDGRLRVTEPQVRPLAEAAGALRALADRSAAGKMVLSLRD</sequence>
<dbReference type="InterPro" id="IPR051397">
    <property type="entry name" value="Zn-ADH-like_protein"/>
</dbReference>
<dbReference type="EMBL" id="JAAXLS010000007">
    <property type="protein sequence ID" value="NKQ54010.1"/>
    <property type="molecule type" value="Genomic_DNA"/>
</dbReference>
<reference evidence="2 3" key="1">
    <citation type="submission" date="2020-04" db="EMBL/GenBank/DDBJ databases">
        <title>Novel species.</title>
        <authorList>
            <person name="Teo W.F.A."/>
            <person name="Lipun K."/>
            <person name="Srisuk N."/>
            <person name="Duangmal K."/>
        </authorList>
    </citation>
    <scope>NUCLEOTIDE SEQUENCE [LARGE SCALE GENOMIC DNA]</scope>
    <source>
        <strain evidence="2 3">K13G38</strain>
    </source>
</reference>
<dbReference type="SUPFAM" id="SSF51735">
    <property type="entry name" value="NAD(P)-binding Rossmann-fold domains"/>
    <property type="match status" value="1"/>
</dbReference>
<dbReference type="InterPro" id="IPR011032">
    <property type="entry name" value="GroES-like_sf"/>
</dbReference>
<gene>
    <name evidence="2" type="ORF">HFP15_14070</name>
</gene>
<dbReference type="SMART" id="SM00829">
    <property type="entry name" value="PKS_ER"/>
    <property type="match status" value="1"/>
</dbReference>
<keyword evidence="3" id="KW-1185">Reference proteome</keyword>
<dbReference type="CDD" id="cd08241">
    <property type="entry name" value="QOR1"/>
    <property type="match status" value="1"/>
</dbReference>
<dbReference type="Pfam" id="PF00107">
    <property type="entry name" value="ADH_zinc_N"/>
    <property type="match status" value="1"/>
</dbReference>
<evidence type="ECO:0000259" key="1">
    <source>
        <dbReference type="SMART" id="SM00829"/>
    </source>
</evidence>
<dbReference type="Gene3D" id="3.90.180.10">
    <property type="entry name" value="Medium-chain alcohol dehydrogenases, catalytic domain"/>
    <property type="match status" value="1"/>
</dbReference>
<evidence type="ECO:0000313" key="3">
    <source>
        <dbReference type="Proteomes" id="UP000715441"/>
    </source>
</evidence>
<dbReference type="InterPro" id="IPR013154">
    <property type="entry name" value="ADH-like_N"/>
</dbReference>
<dbReference type="SUPFAM" id="SSF50129">
    <property type="entry name" value="GroES-like"/>
    <property type="match status" value="1"/>
</dbReference>
<dbReference type="InterPro" id="IPR036291">
    <property type="entry name" value="NAD(P)-bd_dom_sf"/>
</dbReference>
<proteinExistence type="predicted"/>
<dbReference type="Pfam" id="PF08240">
    <property type="entry name" value="ADH_N"/>
    <property type="match status" value="1"/>
</dbReference>
<dbReference type="Gene3D" id="3.40.50.720">
    <property type="entry name" value="NAD(P)-binding Rossmann-like Domain"/>
    <property type="match status" value="1"/>
</dbReference>
<dbReference type="Proteomes" id="UP000715441">
    <property type="component" value="Unassembled WGS sequence"/>
</dbReference>
<protein>
    <submittedName>
        <fullName evidence="2">NADPH:quinone oxidoreductase family protein</fullName>
    </submittedName>
</protein>
<dbReference type="PANTHER" id="PTHR43677:SF4">
    <property type="entry name" value="QUINONE OXIDOREDUCTASE-LIKE PROTEIN 2"/>
    <property type="match status" value="1"/>
</dbReference>
<accession>A0ABX1J6N9</accession>
<name>A0ABX1J6N9_9PSEU</name>